<dbReference type="OrthoDB" id="6415790at2759"/>
<dbReference type="Proteomes" id="UP000825935">
    <property type="component" value="Chromosome 18"/>
</dbReference>
<reference evidence="3" key="1">
    <citation type="submission" date="2021-08" db="EMBL/GenBank/DDBJ databases">
        <title>WGS assembly of Ceratopteris richardii.</title>
        <authorList>
            <person name="Marchant D.B."/>
            <person name="Chen G."/>
            <person name="Jenkins J."/>
            <person name="Shu S."/>
            <person name="Leebens-Mack J."/>
            <person name="Grimwood J."/>
            <person name="Schmutz J."/>
            <person name="Soltis P."/>
            <person name="Soltis D."/>
            <person name="Chen Z.-H."/>
        </authorList>
    </citation>
    <scope>NUCLEOTIDE SEQUENCE</scope>
    <source>
        <strain evidence="3">Whitten #5841</strain>
        <tissue evidence="3">Leaf</tissue>
    </source>
</reference>
<protein>
    <recommendedName>
        <fullName evidence="2">GYF domain-containing protein</fullName>
    </recommendedName>
</protein>
<feature type="region of interest" description="Disordered" evidence="1">
    <location>
        <begin position="79"/>
        <end position="303"/>
    </location>
</feature>
<feature type="region of interest" description="Disordered" evidence="1">
    <location>
        <begin position="1312"/>
        <end position="1332"/>
    </location>
</feature>
<dbReference type="PROSITE" id="PS50829">
    <property type="entry name" value="GYF"/>
    <property type="match status" value="1"/>
</dbReference>
<feature type="region of interest" description="Disordered" evidence="1">
    <location>
        <begin position="1"/>
        <end position="43"/>
    </location>
</feature>
<dbReference type="SUPFAM" id="SSF55277">
    <property type="entry name" value="GYF domain"/>
    <property type="match status" value="1"/>
</dbReference>
<dbReference type="CDD" id="cd00072">
    <property type="entry name" value="GYF"/>
    <property type="match status" value="1"/>
</dbReference>
<feature type="region of interest" description="Disordered" evidence="1">
    <location>
        <begin position="419"/>
        <end position="481"/>
    </location>
</feature>
<proteinExistence type="predicted"/>
<feature type="compositionally biased region" description="Polar residues" evidence="1">
    <location>
        <begin position="98"/>
        <end position="108"/>
    </location>
</feature>
<feature type="compositionally biased region" description="Basic and acidic residues" evidence="1">
    <location>
        <begin position="109"/>
        <end position="129"/>
    </location>
</feature>
<feature type="domain" description="GYF" evidence="2">
    <location>
        <begin position="621"/>
        <end position="672"/>
    </location>
</feature>
<dbReference type="Pfam" id="PF02213">
    <property type="entry name" value="GYF"/>
    <property type="match status" value="1"/>
</dbReference>
<evidence type="ECO:0000313" key="3">
    <source>
        <dbReference type="EMBL" id="KAH7365093.1"/>
    </source>
</evidence>
<name>A0A8T2SRS3_CERRI</name>
<feature type="region of interest" description="Disordered" evidence="1">
    <location>
        <begin position="668"/>
        <end position="705"/>
    </location>
</feature>
<dbReference type="PANTHER" id="PTHR46992:SF1">
    <property type="entry name" value="GYF DOMAIN-CONTAINING PROTEIN"/>
    <property type="match status" value="1"/>
</dbReference>
<dbReference type="InterPro" id="IPR003169">
    <property type="entry name" value="GYF"/>
</dbReference>
<feature type="compositionally biased region" description="Basic and acidic residues" evidence="1">
    <location>
        <begin position="444"/>
        <end position="455"/>
    </location>
</feature>
<comment type="caution">
    <text evidence="3">The sequence shown here is derived from an EMBL/GenBank/DDBJ whole genome shotgun (WGS) entry which is preliminary data.</text>
</comment>
<feature type="compositionally biased region" description="Basic and acidic residues" evidence="1">
    <location>
        <begin position="1"/>
        <end position="22"/>
    </location>
</feature>
<feature type="compositionally biased region" description="Basic residues" evidence="1">
    <location>
        <begin position="1701"/>
        <end position="1710"/>
    </location>
</feature>
<feature type="region of interest" description="Disordered" evidence="1">
    <location>
        <begin position="1672"/>
        <end position="1712"/>
    </location>
</feature>
<feature type="compositionally biased region" description="Polar residues" evidence="1">
    <location>
        <begin position="23"/>
        <end position="43"/>
    </location>
</feature>
<dbReference type="OMA" id="IENTEPR"/>
<evidence type="ECO:0000256" key="1">
    <source>
        <dbReference type="SAM" id="MobiDB-lite"/>
    </source>
</evidence>
<dbReference type="Gene3D" id="3.30.1490.40">
    <property type="match status" value="1"/>
</dbReference>
<gene>
    <name evidence="3" type="ORF">KP509_18G008600</name>
</gene>
<evidence type="ECO:0000313" key="4">
    <source>
        <dbReference type="Proteomes" id="UP000825935"/>
    </source>
</evidence>
<sequence>MAEVKAEAAVGEGEKVDSEKDASTISSMGVNPLSTADPSYVQDGNTSIEIVAKTLPEPMELESKGPESIIPLSPQWLFSKHSDGKTSMLPIDLPQTPVGASNGSNSDSTLKERWRPDNARDADKRRDWWRTMSTEGDAGGLNRRERWREDERESNVLGRRERWKEGGDATDSRRDRWADNSSNARDPLEGRRTPGLERRSDSATRETNYETRRDSKWNTRWGPEDKDRDTRREKRSDFEKEGEGHREKQHLTSNRNENDREADASARDRWRPHSINVRSKGDLPPPLSSTPPKAAPGFGMGRGRGDTVSTGFAVGRGRANSPGISASHGTLFSIGSFPSSERADASTFFRYPRAKLLDIYRKCSTSIISNKYPDGFNEAPQLTQLEPFEPLAFFTPDMDEEAVLEGILKGDVLSSGAVHSSVKDQSNSKSRDNTGWNRGGSRTGSKEDTLPEARKSGIGLSIGQDSRSLDTKSTEDMNLSPNHRMLASSNMEDIKKVDSVSVSLHEENASDSSLDTMKREVFTSTVNISSHSVGDPLKAKGMLGSVPHQESLNESRNEEPSEILLAIEDQNSQADRRGSFDEKSQVVGGLNDLDAIRNPEVEEVSSSHDKQSSISRVLPEHLSLFYIDPQGEVQGPFPGVDIIDWFKAGFFGTDLLVRSADALEGTPFSPLSEVMPHLQTSSQPPSETDSSRKEGNSKGMNDGAAKESFNSKFEQQAVADTSLQSFSEKITPSGRVGNLSMEDPRMSGMIDSLYDQEMASTMNIEAAMLKRTSPLRQRIGGNTQAQSEYLQSLFTKHTSERGNTLADISGIPPSPLHTPSRMELLHGASDVLLPPSGPTHLDRSWSDLSLGRDALSHNMPLHGIDSFQMHQLRRLEKHRMQQQLEMGLPFPQILQQQEHLRQQQLAEQLLSPRHAHDMNLHALQHIAGSQLPPRQLQHQHSFPGQASESTVDHLLRLQQQQQAPSQAYLEQLLKQHQQIPGVEHLHGSPLLTEQQLRRLQEASRTDFHAAQQLEQLLQRHSHEVLLQRHHEQQERQHALLMQQQLSNLHERRVSGVWEVDEFGQFVQAQASNPMHAQELFHHQQLQRQASFPLEYHGPSHGAVSGAHGPQVRFSRSELRKLAELEMQRNLTSLLDGTSPLPPDRLAQLQSEIARFEAQNLSVPQRGTFELQAQHFHNVHSQPDLSGERVGGAGWIPKHELEVQIKEMLHKSHSSASLFDQLSRKNELPVSSWPQDLLAFQGGVNTKAKILAVNSEENLERVSRAQNRSERLADWSSAEEMSRVFGSRSSFSGQRGNSPSLFHEQQVMPNLWPSEHVPQPRVSQPPPFESVGSLKSKHWDADWLRMDGGPHRELATKELNNILAGANSNVPVSIEEIRSVTPLSNDGSDHIEFRDSREEDTKEVTHAQLLRDAQDDNSGSRLAMWSMDVKKQAQAMDSLREMQDPSRVAKNELEGLLSVHQQVQGNAVRPTSTGLPVGGVSTWQRAPSPSLPPISAPPHHGIVMRSSTPGDDDFFWDRSNTSNVRQPRAERFDKLSSRRETFGKGLHLQAYATGGSQFPVFSEHSGLSSAVTKPMSPISRGLQGAKQTEDVPVLKPQGSLTVADAEAFREWCEQQILLRRGLNDCLESDTSYEALKAEYLLQKDSLALEGNFTPSETKGKNNDESFLVSETEKLSLTSHKKSSEGEEEVDPEVAGQGSASKNLKKKAKKGKKVMDPSLLGFSVASNRILMGEIQRVDD</sequence>
<feature type="compositionally biased region" description="Polar residues" evidence="1">
    <location>
        <begin position="678"/>
        <end position="688"/>
    </location>
</feature>
<dbReference type="PANTHER" id="PTHR46992">
    <property type="entry name" value="GYF DOMAIN-CONTAINING PROTEIN"/>
    <property type="match status" value="1"/>
</dbReference>
<dbReference type="SMART" id="SM00444">
    <property type="entry name" value="GYF"/>
    <property type="match status" value="1"/>
</dbReference>
<evidence type="ECO:0000259" key="2">
    <source>
        <dbReference type="PROSITE" id="PS50829"/>
    </source>
</evidence>
<dbReference type="InterPro" id="IPR035445">
    <property type="entry name" value="GYF-like_dom_sf"/>
</dbReference>
<organism evidence="3 4">
    <name type="scientific">Ceratopteris richardii</name>
    <name type="common">Triangle waterfern</name>
    <dbReference type="NCBI Taxonomy" id="49495"/>
    <lineage>
        <taxon>Eukaryota</taxon>
        <taxon>Viridiplantae</taxon>
        <taxon>Streptophyta</taxon>
        <taxon>Embryophyta</taxon>
        <taxon>Tracheophyta</taxon>
        <taxon>Polypodiopsida</taxon>
        <taxon>Polypodiidae</taxon>
        <taxon>Polypodiales</taxon>
        <taxon>Pteridineae</taxon>
        <taxon>Pteridaceae</taxon>
        <taxon>Parkerioideae</taxon>
        <taxon>Ceratopteris</taxon>
    </lineage>
</organism>
<accession>A0A8T2SRS3</accession>
<dbReference type="EMBL" id="CM035423">
    <property type="protein sequence ID" value="KAH7365093.1"/>
    <property type="molecule type" value="Genomic_DNA"/>
</dbReference>
<keyword evidence="4" id="KW-1185">Reference proteome</keyword>
<feature type="compositionally biased region" description="Basic and acidic residues" evidence="1">
    <location>
        <begin position="186"/>
        <end position="271"/>
    </location>
</feature>
<feature type="compositionally biased region" description="Polar residues" evidence="1">
    <location>
        <begin position="423"/>
        <end position="436"/>
    </location>
</feature>
<feature type="compositionally biased region" description="Basic and acidic residues" evidence="1">
    <location>
        <begin position="142"/>
        <end position="178"/>
    </location>
</feature>